<dbReference type="Pfam" id="PF18102">
    <property type="entry name" value="DTC"/>
    <property type="match status" value="1"/>
</dbReference>
<comment type="pathway">
    <text evidence="2 5">Protein modification; protein ubiquitination.</text>
</comment>
<keyword evidence="4 5" id="KW-0479">Metal-binding</keyword>
<dbReference type="AlphaFoldDB" id="A0A9W9Z4D0"/>
<keyword evidence="8" id="KW-1185">Reference proteome</keyword>
<dbReference type="EC" id="2.3.2.27" evidence="5"/>
<dbReference type="InterPro" id="IPR039399">
    <property type="entry name" value="Deltex_C_sf"/>
</dbReference>
<dbReference type="GO" id="GO:0008270">
    <property type="term" value="F:zinc ion binding"/>
    <property type="evidence" value="ECO:0007669"/>
    <property type="project" value="UniProtKB-KW"/>
</dbReference>
<evidence type="ECO:0000313" key="7">
    <source>
        <dbReference type="EMBL" id="KAJ7374766.1"/>
    </source>
</evidence>
<keyword evidence="5" id="KW-0863">Zinc-finger</keyword>
<evidence type="ECO:0000256" key="5">
    <source>
        <dbReference type="RuleBase" id="RU367105"/>
    </source>
</evidence>
<evidence type="ECO:0000256" key="1">
    <source>
        <dbReference type="ARBA" id="ARBA00000900"/>
    </source>
</evidence>
<keyword evidence="5" id="KW-0862">Zinc</keyword>
<dbReference type="GO" id="GO:0005737">
    <property type="term" value="C:cytoplasm"/>
    <property type="evidence" value="ECO:0007669"/>
    <property type="project" value="UniProtKB-SubCell"/>
</dbReference>
<gene>
    <name evidence="7" type="primary">DTX3L_6</name>
    <name evidence="7" type="ORF">OS493_005114</name>
</gene>
<dbReference type="PANTHER" id="PTHR12622">
    <property type="entry name" value="DELTEX-RELATED"/>
    <property type="match status" value="1"/>
</dbReference>
<dbReference type="InterPro" id="IPR039398">
    <property type="entry name" value="Deltex_fam"/>
</dbReference>
<protein>
    <recommendedName>
        <fullName evidence="5">E3 ubiquitin-protein ligase</fullName>
        <ecNumber evidence="5">2.3.2.27</ecNumber>
    </recommendedName>
</protein>
<accession>A0A9W9Z4D0</accession>
<keyword evidence="3 5" id="KW-0808">Transferase</keyword>
<dbReference type="GO" id="GO:0061630">
    <property type="term" value="F:ubiquitin protein ligase activity"/>
    <property type="evidence" value="ECO:0007669"/>
    <property type="project" value="UniProtKB-UniRule"/>
</dbReference>
<dbReference type="GO" id="GO:0007219">
    <property type="term" value="P:Notch signaling pathway"/>
    <property type="evidence" value="ECO:0007669"/>
    <property type="project" value="InterPro"/>
</dbReference>
<evidence type="ECO:0000256" key="3">
    <source>
        <dbReference type="ARBA" id="ARBA00022679"/>
    </source>
</evidence>
<dbReference type="InterPro" id="IPR039396">
    <property type="entry name" value="Deltex_C"/>
</dbReference>
<comment type="similarity">
    <text evidence="5">Belongs to the Deltex family.</text>
</comment>
<comment type="caution">
    <text evidence="7">The sequence shown here is derived from an EMBL/GenBank/DDBJ whole genome shotgun (WGS) entry which is preliminary data.</text>
</comment>
<organism evidence="7 8">
    <name type="scientific">Desmophyllum pertusum</name>
    <dbReference type="NCBI Taxonomy" id="174260"/>
    <lineage>
        <taxon>Eukaryota</taxon>
        <taxon>Metazoa</taxon>
        <taxon>Cnidaria</taxon>
        <taxon>Anthozoa</taxon>
        <taxon>Hexacorallia</taxon>
        <taxon>Scleractinia</taxon>
        <taxon>Caryophylliina</taxon>
        <taxon>Caryophylliidae</taxon>
        <taxon>Desmophyllum</taxon>
    </lineage>
</organism>
<dbReference type="GO" id="GO:0016567">
    <property type="term" value="P:protein ubiquitination"/>
    <property type="evidence" value="ECO:0007669"/>
    <property type="project" value="UniProtKB-UniRule"/>
</dbReference>
<dbReference type="OrthoDB" id="527344at2759"/>
<sequence>MAYLPNTQEGREVLQLLRRAFDARLLFTVGTSNTTGRSNQITWNDVHHKTNLSGGPYRFGYPDPDYLRRVKEELAAKGIR</sequence>
<evidence type="ECO:0000259" key="6">
    <source>
        <dbReference type="Pfam" id="PF18102"/>
    </source>
</evidence>
<proteinExistence type="inferred from homology"/>
<keyword evidence="5" id="KW-0963">Cytoplasm</keyword>
<name>A0A9W9Z4D0_9CNID</name>
<dbReference type="Gene3D" id="3.30.390.130">
    <property type="match status" value="1"/>
</dbReference>
<evidence type="ECO:0000313" key="8">
    <source>
        <dbReference type="Proteomes" id="UP001163046"/>
    </source>
</evidence>
<dbReference type="Proteomes" id="UP001163046">
    <property type="component" value="Unassembled WGS sequence"/>
</dbReference>
<evidence type="ECO:0000256" key="4">
    <source>
        <dbReference type="ARBA" id="ARBA00022723"/>
    </source>
</evidence>
<evidence type="ECO:0000256" key="2">
    <source>
        <dbReference type="ARBA" id="ARBA00004906"/>
    </source>
</evidence>
<comment type="catalytic activity">
    <reaction evidence="1 5">
        <text>S-ubiquitinyl-[E2 ubiquitin-conjugating enzyme]-L-cysteine + [acceptor protein]-L-lysine = [E2 ubiquitin-conjugating enzyme]-L-cysteine + N(6)-ubiquitinyl-[acceptor protein]-L-lysine.</text>
        <dbReference type="EC" id="2.3.2.27"/>
    </reaction>
</comment>
<dbReference type="EMBL" id="MU826827">
    <property type="protein sequence ID" value="KAJ7374766.1"/>
    <property type="molecule type" value="Genomic_DNA"/>
</dbReference>
<keyword evidence="7" id="KW-0012">Acyltransferase</keyword>
<feature type="domain" description="Deltex C-terminal" evidence="6">
    <location>
        <begin position="1"/>
        <end position="79"/>
    </location>
</feature>
<reference evidence="7" key="1">
    <citation type="submission" date="2023-01" db="EMBL/GenBank/DDBJ databases">
        <title>Genome assembly of the deep-sea coral Lophelia pertusa.</title>
        <authorList>
            <person name="Herrera S."/>
            <person name="Cordes E."/>
        </authorList>
    </citation>
    <scope>NUCLEOTIDE SEQUENCE</scope>
    <source>
        <strain evidence="7">USNM1676648</strain>
        <tissue evidence="7">Polyp</tissue>
    </source>
</reference>
<comment type="subcellular location">
    <subcellularLocation>
        <location evidence="5">Cytoplasm</location>
    </subcellularLocation>
</comment>